<proteinExistence type="predicted"/>
<dbReference type="EMBL" id="JARIHO010000019">
    <property type="protein sequence ID" value="KAJ7347458.1"/>
    <property type="molecule type" value="Genomic_DNA"/>
</dbReference>
<dbReference type="Proteomes" id="UP001218218">
    <property type="component" value="Unassembled WGS sequence"/>
</dbReference>
<dbReference type="SUPFAM" id="SSF52047">
    <property type="entry name" value="RNI-like"/>
    <property type="match status" value="1"/>
</dbReference>
<evidence type="ECO:0008006" key="3">
    <source>
        <dbReference type="Google" id="ProtNLM"/>
    </source>
</evidence>
<name>A0AAD7A1D2_9AGAR</name>
<accession>A0AAD7A1D2</accession>
<reference evidence="1" key="1">
    <citation type="submission" date="2023-03" db="EMBL/GenBank/DDBJ databases">
        <title>Massive genome expansion in bonnet fungi (Mycena s.s.) driven by repeated elements and novel gene families across ecological guilds.</title>
        <authorList>
            <consortium name="Lawrence Berkeley National Laboratory"/>
            <person name="Harder C.B."/>
            <person name="Miyauchi S."/>
            <person name="Viragh M."/>
            <person name="Kuo A."/>
            <person name="Thoen E."/>
            <person name="Andreopoulos B."/>
            <person name="Lu D."/>
            <person name="Skrede I."/>
            <person name="Drula E."/>
            <person name="Henrissat B."/>
            <person name="Morin E."/>
            <person name="Kohler A."/>
            <person name="Barry K."/>
            <person name="LaButti K."/>
            <person name="Morin E."/>
            <person name="Salamov A."/>
            <person name="Lipzen A."/>
            <person name="Mereny Z."/>
            <person name="Hegedus B."/>
            <person name="Baldrian P."/>
            <person name="Stursova M."/>
            <person name="Weitz H."/>
            <person name="Taylor A."/>
            <person name="Grigoriev I.V."/>
            <person name="Nagy L.G."/>
            <person name="Martin F."/>
            <person name="Kauserud H."/>
        </authorList>
    </citation>
    <scope>NUCLEOTIDE SEQUENCE</scope>
    <source>
        <strain evidence="1">CBHHK002</strain>
    </source>
</reference>
<evidence type="ECO:0000313" key="2">
    <source>
        <dbReference type="Proteomes" id="UP001218218"/>
    </source>
</evidence>
<gene>
    <name evidence="1" type="ORF">DFH08DRAFT_868043</name>
</gene>
<comment type="caution">
    <text evidence="1">The sequence shown here is derived from an EMBL/GenBank/DDBJ whole genome shotgun (WGS) entry which is preliminary data.</text>
</comment>
<keyword evidence="2" id="KW-1185">Reference proteome</keyword>
<sequence>MQQSESNCRQDSIAPFSLRPQLISGTALDLTRLSEGNYPPLDSEIPFIRGIISEELARVDALDAQINRDCKDAPPELIGDRAEAAERIRKHRSILSPVRRMPPELICGIFALLLEDDDEILPTPLWHLGHICRSWRLFVLGDTQFWRCITIPTAPLRPGDCAMVEAQLLRSGNAPLKVYWVVGNTKETMDPCMADLLVAESNRWVSLRLDVFHSHSVDALEWLRPVHGHLAALGKLEMDHGSHARVPDVFGIAPSLREVYLTDWALGHASPDISIPWGQVVRYRGSCEAEFQFDILQAAPNLQHCVVGFEDSFDRDECASVMLPHLRCLYIENPGCLVHLSTPMLEDLFCLEAETPSLPSVLAFVRSSSCALTRLILMECAISAELITLLRGLPALTYLLVGAETDKEEEEKALFEAMTLSGTSDICPRLASLWYGVGEQFPQDPFFAMIHSRLMRRQPSADQPQPHSCLMRLRIFDTDDNIEVADIEAPIRALHDKGLDVVFMDEHLVDLLKAEILV</sequence>
<dbReference type="AlphaFoldDB" id="A0AAD7A1D2"/>
<protein>
    <recommendedName>
        <fullName evidence="3">F-box domain-containing protein</fullName>
    </recommendedName>
</protein>
<organism evidence="1 2">
    <name type="scientific">Mycena albidolilacea</name>
    <dbReference type="NCBI Taxonomy" id="1033008"/>
    <lineage>
        <taxon>Eukaryota</taxon>
        <taxon>Fungi</taxon>
        <taxon>Dikarya</taxon>
        <taxon>Basidiomycota</taxon>
        <taxon>Agaricomycotina</taxon>
        <taxon>Agaricomycetes</taxon>
        <taxon>Agaricomycetidae</taxon>
        <taxon>Agaricales</taxon>
        <taxon>Marasmiineae</taxon>
        <taxon>Mycenaceae</taxon>
        <taxon>Mycena</taxon>
    </lineage>
</organism>
<evidence type="ECO:0000313" key="1">
    <source>
        <dbReference type="EMBL" id="KAJ7347458.1"/>
    </source>
</evidence>